<dbReference type="Proteomes" id="UP000320011">
    <property type="component" value="Unassembled WGS sequence"/>
</dbReference>
<dbReference type="EMBL" id="VJWX01000056">
    <property type="protein sequence ID" value="TVT56121.1"/>
    <property type="molecule type" value="Genomic_DNA"/>
</dbReference>
<dbReference type="AlphaFoldDB" id="A0A558D544"/>
<name>A0A558D544_9PSEU</name>
<accession>A0A558D544</accession>
<comment type="caution">
    <text evidence="1">The sequence shown here is derived from an EMBL/GenBank/DDBJ whole genome shotgun (WGS) entry which is preliminary data.</text>
</comment>
<reference evidence="1 2" key="1">
    <citation type="submission" date="2019-07" db="EMBL/GenBank/DDBJ databases">
        <authorList>
            <person name="Duangmal K."/>
            <person name="Teo W.F.A."/>
        </authorList>
    </citation>
    <scope>NUCLEOTIDE SEQUENCE [LARGE SCALE GENOMIC DNA]</scope>
    <source>
        <strain evidence="1 2">TBRC 6029</strain>
    </source>
</reference>
<evidence type="ECO:0000313" key="2">
    <source>
        <dbReference type="Proteomes" id="UP000320011"/>
    </source>
</evidence>
<gene>
    <name evidence="1" type="ORF">FNH05_08640</name>
</gene>
<dbReference type="OrthoDB" id="1362328at2"/>
<sequence length="97" mass="11066">MNAAADDWRRMAQERFLPPGTALTRRPYEPSRPHWEHDHCVFCFIKFEKSTRPSQGRATLTEGYTTTNAHANGADYYWVCPTCVVDFAAELGWVISG</sequence>
<protein>
    <submittedName>
        <fullName evidence="1">Uncharacterized protein</fullName>
    </submittedName>
</protein>
<dbReference type="RefSeq" id="WP_144586806.1">
    <property type="nucleotide sequence ID" value="NZ_VJWX01000056.1"/>
</dbReference>
<organism evidence="1 2">
    <name type="scientific">Amycolatopsis rhizosphaerae</name>
    <dbReference type="NCBI Taxonomy" id="2053003"/>
    <lineage>
        <taxon>Bacteria</taxon>
        <taxon>Bacillati</taxon>
        <taxon>Actinomycetota</taxon>
        <taxon>Actinomycetes</taxon>
        <taxon>Pseudonocardiales</taxon>
        <taxon>Pseudonocardiaceae</taxon>
        <taxon>Amycolatopsis</taxon>
    </lineage>
</organism>
<reference evidence="1 2" key="2">
    <citation type="submission" date="2019-08" db="EMBL/GenBank/DDBJ databases">
        <title>Amycolatopsis acidicola sp. nov., isolated from peat swamp forest soil.</title>
        <authorList>
            <person name="Srisuk N."/>
        </authorList>
    </citation>
    <scope>NUCLEOTIDE SEQUENCE [LARGE SCALE GENOMIC DNA]</scope>
    <source>
        <strain evidence="1 2">TBRC 6029</strain>
    </source>
</reference>
<proteinExistence type="predicted"/>
<evidence type="ECO:0000313" key="1">
    <source>
        <dbReference type="EMBL" id="TVT56121.1"/>
    </source>
</evidence>
<keyword evidence="2" id="KW-1185">Reference proteome</keyword>